<evidence type="ECO:0000313" key="1">
    <source>
        <dbReference type="EMBL" id="MBD2181888.1"/>
    </source>
</evidence>
<keyword evidence="2" id="KW-1185">Reference proteome</keyword>
<gene>
    <name evidence="1" type="ORF">H6G03_12355</name>
</gene>
<comment type="caution">
    <text evidence="1">The sequence shown here is derived from an EMBL/GenBank/DDBJ whole genome shotgun (WGS) entry which is preliminary data.</text>
</comment>
<organism evidence="1 2">
    <name type="scientific">Aerosakkonema funiforme FACHB-1375</name>
    <dbReference type="NCBI Taxonomy" id="2949571"/>
    <lineage>
        <taxon>Bacteria</taxon>
        <taxon>Bacillati</taxon>
        <taxon>Cyanobacteriota</taxon>
        <taxon>Cyanophyceae</taxon>
        <taxon>Oscillatoriophycideae</taxon>
        <taxon>Aerosakkonematales</taxon>
        <taxon>Aerosakkonemataceae</taxon>
        <taxon>Aerosakkonema</taxon>
    </lineage>
</organism>
<accession>A0A926VDL9</accession>
<proteinExistence type="predicted"/>
<name>A0A926VDL9_9CYAN</name>
<sequence length="274" mass="30914">MVAKRDYTQMAVEAARSVLLELVRILGEYRNEIVIIGGWVPELLLSEAQQRHIGSTDVDIALNHRTLQAAGYKTIQELLLARGYREGRQPFIFSRTVTVNDREIVVQVDFLAGEYEGSAKSHRTQEIQDIRARKARGCDLAFELFTEVRISGTLPGGGIDSASLRVASIVPFLVMKGMALYDRLKEKDAWDIYFCLYNYPGGLDALVEEFKPHITRGLVREGLSKIAEKFASPSHIGPVFVSDFEELSDPVEREFLQRDAYERVNYLLTQLGIS</sequence>
<evidence type="ECO:0008006" key="3">
    <source>
        <dbReference type="Google" id="ProtNLM"/>
    </source>
</evidence>
<dbReference type="AlphaFoldDB" id="A0A926VDL9"/>
<dbReference type="RefSeq" id="WP_190464696.1">
    <property type="nucleotide sequence ID" value="NZ_JACJPW010000027.1"/>
</dbReference>
<evidence type="ECO:0000313" key="2">
    <source>
        <dbReference type="Proteomes" id="UP000641646"/>
    </source>
</evidence>
<reference evidence="1" key="2">
    <citation type="submission" date="2020-08" db="EMBL/GenBank/DDBJ databases">
        <authorList>
            <person name="Chen M."/>
            <person name="Teng W."/>
            <person name="Zhao L."/>
            <person name="Hu C."/>
            <person name="Zhou Y."/>
            <person name="Han B."/>
            <person name="Song L."/>
            <person name="Shu W."/>
        </authorList>
    </citation>
    <scope>NUCLEOTIDE SEQUENCE</scope>
    <source>
        <strain evidence="1">FACHB-1375</strain>
    </source>
</reference>
<reference evidence="1" key="1">
    <citation type="journal article" date="2015" name="ISME J.">
        <title>Draft Genome Sequence of Streptomyces incarnatus NRRL8089, which Produces the Nucleoside Antibiotic Sinefungin.</title>
        <authorList>
            <person name="Oshima K."/>
            <person name="Hattori M."/>
            <person name="Shimizu H."/>
            <person name="Fukuda K."/>
            <person name="Nemoto M."/>
            <person name="Inagaki K."/>
            <person name="Tamura T."/>
        </authorList>
    </citation>
    <scope>NUCLEOTIDE SEQUENCE</scope>
    <source>
        <strain evidence="1">FACHB-1375</strain>
    </source>
</reference>
<dbReference type="EMBL" id="JACJPW010000027">
    <property type="protein sequence ID" value="MBD2181888.1"/>
    <property type="molecule type" value="Genomic_DNA"/>
</dbReference>
<protein>
    <recommendedName>
        <fullName evidence="3">Nucleotidyl transferase AbiEii/AbiGii toxin family protein</fullName>
    </recommendedName>
</protein>
<dbReference type="Proteomes" id="UP000641646">
    <property type="component" value="Unassembled WGS sequence"/>
</dbReference>